<dbReference type="RefSeq" id="WP_035508470.1">
    <property type="nucleotide sequence ID" value="NZ_CCDH010000003.1"/>
</dbReference>
<dbReference type="Pfam" id="PF01902">
    <property type="entry name" value="Diphthami_syn_2"/>
    <property type="match status" value="1"/>
</dbReference>
<dbReference type="OrthoDB" id="3572539at2"/>
<evidence type="ECO:0000313" key="2">
    <source>
        <dbReference type="EMBL" id="CDQ24006.1"/>
    </source>
</evidence>
<organism evidence="2 3">
    <name type="scientific">Halobacillus karajensis</name>
    <dbReference type="NCBI Taxonomy" id="195088"/>
    <lineage>
        <taxon>Bacteria</taxon>
        <taxon>Bacillati</taxon>
        <taxon>Bacillota</taxon>
        <taxon>Bacilli</taxon>
        <taxon>Bacillales</taxon>
        <taxon>Bacillaceae</taxon>
        <taxon>Halobacillus</taxon>
    </lineage>
</organism>
<protein>
    <submittedName>
        <fullName evidence="2">-related uncharacterized domain protein</fullName>
    </submittedName>
</protein>
<evidence type="ECO:0000259" key="1">
    <source>
        <dbReference type="Pfam" id="PF01902"/>
    </source>
</evidence>
<dbReference type="InterPro" id="IPR014729">
    <property type="entry name" value="Rossmann-like_a/b/a_fold"/>
</dbReference>
<proteinExistence type="predicted"/>
<name>A0A024P5R4_9BACI</name>
<feature type="domain" description="Diphthamide synthase" evidence="1">
    <location>
        <begin position="4"/>
        <end position="220"/>
    </location>
</feature>
<reference evidence="2 3" key="2">
    <citation type="submission" date="2014-05" db="EMBL/GenBank/DDBJ databases">
        <title>Draft genome sequence of Halobacillus karajensis HK-03.</title>
        <authorList>
            <person name="Khelaifia S."/>
            <person name="Croce O."/>
            <person name="Lagier J.C."/>
            <person name="Raoult D."/>
        </authorList>
    </citation>
    <scope>NUCLEOTIDE SEQUENCE [LARGE SCALE GENOMIC DNA]</scope>
    <source>
        <strain evidence="2 3">HD-03</strain>
    </source>
</reference>
<dbReference type="Proteomes" id="UP000028868">
    <property type="component" value="Unassembled WGS sequence"/>
</dbReference>
<sequence length="223" mass="25573">MPEKVMVSWSGGKDSALALYKMMQDEHYNVEGIFSTISAQSTRLPVHEVKQDLLKKQAEAMGLPLKIITLPPHASNERYEQEMDDLFHYFKARGINHIVYADLFLEDIKAYRDQLVEKFGMKGLYPLWGMNSKNVAEHLIEQGFRAVITTVDTEKMDNKIPGVQYDPEFLSSLSSAIDPCGEYGEFHSFVYDGPMFKDPVKIVKGPRFHTFDGRFAHIEMEEK</sequence>
<keyword evidence="3" id="KW-1185">Reference proteome</keyword>
<dbReference type="SUPFAM" id="SSF52402">
    <property type="entry name" value="Adenine nucleotide alpha hydrolases-like"/>
    <property type="match status" value="1"/>
</dbReference>
<dbReference type="AlphaFoldDB" id="A0A024P5R4"/>
<dbReference type="EMBL" id="CCDI010000002">
    <property type="protein sequence ID" value="CDQ24006.1"/>
    <property type="molecule type" value="Genomic_DNA"/>
</dbReference>
<comment type="caution">
    <text evidence="2">The sequence shown here is derived from an EMBL/GenBank/DDBJ whole genome shotgun (WGS) entry which is preliminary data.</text>
</comment>
<dbReference type="InterPro" id="IPR002761">
    <property type="entry name" value="Diphthami_syn_dom"/>
</dbReference>
<evidence type="ECO:0000313" key="3">
    <source>
        <dbReference type="Proteomes" id="UP000028868"/>
    </source>
</evidence>
<gene>
    <name evidence="2" type="ORF">BN983_02268</name>
</gene>
<dbReference type="NCBIfam" id="TIGR00290">
    <property type="entry name" value="MJ0570_dom"/>
    <property type="match status" value="1"/>
</dbReference>
<reference evidence="3" key="1">
    <citation type="submission" date="2014-03" db="EMBL/GenBank/DDBJ databases">
        <authorList>
            <person name="Urmite Genomes U."/>
        </authorList>
    </citation>
    <scope>NUCLEOTIDE SEQUENCE [LARGE SCALE GENOMIC DNA]</scope>
    <source>
        <strain evidence="3">HD-03</strain>
    </source>
</reference>
<dbReference type="Gene3D" id="3.90.1490.10">
    <property type="entry name" value="putative n-type atp pyrophosphatase, domain 2"/>
    <property type="match status" value="1"/>
</dbReference>
<accession>A0A024P5R4</accession>
<dbReference type="Gene3D" id="3.40.50.620">
    <property type="entry name" value="HUPs"/>
    <property type="match status" value="1"/>
</dbReference>
<dbReference type="CDD" id="cd01994">
    <property type="entry name" value="AANH_PF0828-like"/>
    <property type="match status" value="1"/>
</dbReference>